<evidence type="ECO:0000313" key="1">
    <source>
        <dbReference type="EMBL" id="PXF46692.1"/>
    </source>
</evidence>
<dbReference type="Proteomes" id="UP000247409">
    <property type="component" value="Unassembled WGS sequence"/>
</dbReference>
<reference evidence="1 2" key="1">
    <citation type="journal article" date="2018" name="Mol. Biol. Evol.">
        <title>Analysis of the draft genome of the red seaweed Gracilariopsis chorda provides insights into genome size evolution in Rhodophyta.</title>
        <authorList>
            <person name="Lee J."/>
            <person name="Yang E.C."/>
            <person name="Graf L."/>
            <person name="Yang J.H."/>
            <person name="Qiu H."/>
            <person name="Zel Zion U."/>
            <person name="Chan C.X."/>
            <person name="Stephens T.G."/>
            <person name="Weber A.P.M."/>
            <person name="Boo G.H."/>
            <person name="Boo S.M."/>
            <person name="Kim K.M."/>
            <person name="Shin Y."/>
            <person name="Jung M."/>
            <person name="Lee S.J."/>
            <person name="Yim H.S."/>
            <person name="Lee J.H."/>
            <person name="Bhattacharya D."/>
            <person name="Yoon H.S."/>
        </authorList>
    </citation>
    <scope>NUCLEOTIDE SEQUENCE [LARGE SCALE GENOMIC DNA]</scope>
    <source>
        <strain evidence="1 2">SKKU-2015</strain>
        <tissue evidence="1">Whole body</tissue>
    </source>
</reference>
<gene>
    <name evidence="1" type="ORF">BWQ96_03518</name>
</gene>
<proteinExistence type="predicted"/>
<protein>
    <submittedName>
        <fullName evidence="1">Uncharacterized protein</fullName>
    </submittedName>
</protein>
<evidence type="ECO:0000313" key="2">
    <source>
        <dbReference type="Proteomes" id="UP000247409"/>
    </source>
</evidence>
<sequence length="202" mass="22654">MSRRTAGLDFKFGVNLIDLSALPTDHLLPLMFGPFPEMKDSFNINIRDLGSLTLKIQIVTQISDVCFTVFNKLHFKVVLGNGCCNRFIKAILARKKSVILADGCSVPIVRRPLCCPDDWKLPPSQRCGCSRGRLSPKIRSTDSVFVPARSIAWVFATTKRQGNMVISPTDRFFQKQILFPVKGIVHVEPDKVFRILICNMSA</sequence>
<accession>A0A2V3IX24</accession>
<organism evidence="1 2">
    <name type="scientific">Gracilariopsis chorda</name>
    <dbReference type="NCBI Taxonomy" id="448386"/>
    <lineage>
        <taxon>Eukaryota</taxon>
        <taxon>Rhodophyta</taxon>
        <taxon>Florideophyceae</taxon>
        <taxon>Rhodymeniophycidae</taxon>
        <taxon>Gracilariales</taxon>
        <taxon>Gracilariaceae</taxon>
        <taxon>Gracilariopsis</taxon>
    </lineage>
</organism>
<name>A0A2V3IX24_9FLOR</name>
<keyword evidence="2" id="KW-1185">Reference proteome</keyword>
<dbReference type="EMBL" id="NBIV01000034">
    <property type="protein sequence ID" value="PXF46692.1"/>
    <property type="molecule type" value="Genomic_DNA"/>
</dbReference>
<comment type="caution">
    <text evidence="1">The sequence shown here is derived from an EMBL/GenBank/DDBJ whole genome shotgun (WGS) entry which is preliminary data.</text>
</comment>
<dbReference type="AlphaFoldDB" id="A0A2V3IX24"/>